<organism evidence="1 2">
    <name type="scientific">Hyalomma asiaticum</name>
    <name type="common">Tick</name>
    <dbReference type="NCBI Taxonomy" id="266040"/>
    <lineage>
        <taxon>Eukaryota</taxon>
        <taxon>Metazoa</taxon>
        <taxon>Ecdysozoa</taxon>
        <taxon>Arthropoda</taxon>
        <taxon>Chelicerata</taxon>
        <taxon>Arachnida</taxon>
        <taxon>Acari</taxon>
        <taxon>Parasitiformes</taxon>
        <taxon>Ixodida</taxon>
        <taxon>Ixodoidea</taxon>
        <taxon>Ixodidae</taxon>
        <taxon>Hyalomminae</taxon>
        <taxon>Hyalomma</taxon>
    </lineage>
</organism>
<accession>A0ACB7RRX2</accession>
<dbReference type="EMBL" id="CM023487">
    <property type="protein sequence ID" value="KAH6925255.1"/>
    <property type="molecule type" value="Genomic_DNA"/>
</dbReference>
<protein>
    <submittedName>
        <fullName evidence="1">Uncharacterized protein</fullName>
    </submittedName>
</protein>
<keyword evidence="2" id="KW-1185">Reference proteome</keyword>
<sequence>MSLAPASDEYPRFNVDTDPVAVAARPRGSSVPCFFFGFETPSTLSTEQQRDAVYAPLFDYLNVVNAAAVAYPADVIPAGSSGYSPDFVAELMSTAAHFSHNLNGLTSLSSWFSAPLPPGRHRRVVVNYPRSRRSTCLNGPEIMAGSHTPSSRHSQGMGPVRNFETAV</sequence>
<evidence type="ECO:0000313" key="2">
    <source>
        <dbReference type="Proteomes" id="UP000821845"/>
    </source>
</evidence>
<reference evidence="1" key="1">
    <citation type="submission" date="2020-05" db="EMBL/GenBank/DDBJ databases">
        <title>Large-scale comparative analyses of tick genomes elucidate their genetic diversity and vector capacities.</title>
        <authorList>
            <person name="Jia N."/>
            <person name="Wang J."/>
            <person name="Shi W."/>
            <person name="Du L."/>
            <person name="Sun Y."/>
            <person name="Zhan W."/>
            <person name="Jiang J."/>
            <person name="Wang Q."/>
            <person name="Zhang B."/>
            <person name="Ji P."/>
            <person name="Sakyi L.B."/>
            <person name="Cui X."/>
            <person name="Yuan T."/>
            <person name="Jiang B."/>
            <person name="Yang W."/>
            <person name="Lam T.T.-Y."/>
            <person name="Chang Q."/>
            <person name="Ding S."/>
            <person name="Wang X."/>
            <person name="Zhu J."/>
            <person name="Ruan X."/>
            <person name="Zhao L."/>
            <person name="Wei J."/>
            <person name="Que T."/>
            <person name="Du C."/>
            <person name="Cheng J."/>
            <person name="Dai P."/>
            <person name="Han X."/>
            <person name="Huang E."/>
            <person name="Gao Y."/>
            <person name="Liu J."/>
            <person name="Shao H."/>
            <person name="Ye R."/>
            <person name="Li L."/>
            <person name="Wei W."/>
            <person name="Wang X."/>
            <person name="Wang C."/>
            <person name="Yang T."/>
            <person name="Huo Q."/>
            <person name="Li W."/>
            <person name="Guo W."/>
            <person name="Chen H."/>
            <person name="Zhou L."/>
            <person name="Ni X."/>
            <person name="Tian J."/>
            <person name="Zhou Y."/>
            <person name="Sheng Y."/>
            <person name="Liu T."/>
            <person name="Pan Y."/>
            <person name="Xia L."/>
            <person name="Li J."/>
            <person name="Zhao F."/>
            <person name="Cao W."/>
        </authorList>
    </citation>
    <scope>NUCLEOTIDE SEQUENCE</scope>
    <source>
        <strain evidence="1">Hyas-2018</strain>
    </source>
</reference>
<dbReference type="Proteomes" id="UP000821845">
    <property type="component" value="Chromosome 7"/>
</dbReference>
<proteinExistence type="predicted"/>
<comment type="caution">
    <text evidence="1">The sequence shown here is derived from an EMBL/GenBank/DDBJ whole genome shotgun (WGS) entry which is preliminary data.</text>
</comment>
<gene>
    <name evidence="1" type="ORF">HPB50_003026</name>
</gene>
<name>A0ACB7RRX2_HYAAI</name>
<evidence type="ECO:0000313" key="1">
    <source>
        <dbReference type="EMBL" id="KAH6925255.1"/>
    </source>
</evidence>